<sequence length="97" mass="11007">MNEFSRSELSFSVKVAVIENPMDLLRSIEKPLKDRETSAGFSLEGLEDVEDFVWSLYAKSGLACLLWHTTSQLTTNSDFLPAIFLATITMWMVNWGK</sequence>
<gene>
    <name evidence="1" type="ORF">L2E82_10102</name>
</gene>
<evidence type="ECO:0000313" key="1">
    <source>
        <dbReference type="EMBL" id="KAI3780154.1"/>
    </source>
</evidence>
<dbReference type="Proteomes" id="UP001055811">
    <property type="component" value="Linkage Group LG02"/>
</dbReference>
<proteinExistence type="predicted"/>
<evidence type="ECO:0000313" key="2">
    <source>
        <dbReference type="Proteomes" id="UP001055811"/>
    </source>
</evidence>
<protein>
    <submittedName>
        <fullName evidence="1">Uncharacterized protein</fullName>
    </submittedName>
</protein>
<organism evidence="1 2">
    <name type="scientific">Cichorium intybus</name>
    <name type="common">Chicory</name>
    <dbReference type="NCBI Taxonomy" id="13427"/>
    <lineage>
        <taxon>Eukaryota</taxon>
        <taxon>Viridiplantae</taxon>
        <taxon>Streptophyta</taxon>
        <taxon>Embryophyta</taxon>
        <taxon>Tracheophyta</taxon>
        <taxon>Spermatophyta</taxon>
        <taxon>Magnoliopsida</taxon>
        <taxon>eudicotyledons</taxon>
        <taxon>Gunneridae</taxon>
        <taxon>Pentapetalae</taxon>
        <taxon>asterids</taxon>
        <taxon>campanulids</taxon>
        <taxon>Asterales</taxon>
        <taxon>Asteraceae</taxon>
        <taxon>Cichorioideae</taxon>
        <taxon>Cichorieae</taxon>
        <taxon>Cichoriinae</taxon>
        <taxon>Cichorium</taxon>
    </lineage>
</organism>
<accession>A0ACB9G9P9</accession>
<keyword evidence="2" id="KW-1185">Reference proteome</keyword>
<dbReference type="EMBL" id="CM042010">
    <property type="protein sequence ID" value="KAI3780154.1"/>
    <property type="molecule type" value="Genomic_DNA"/>
</dbReference>
<reference evidence="1 2" key="2">
    <citation type="journal article" date="2022" name="Mol. Ecol. Resour.">
        <title>The genomes of chicory, endive, great burdock and yacon provide insights into Asteraceae paleo-polyploidization history and plant inulin production.</title>
        <authorList>
            <person name="Fan W."/>
            <person name="Wang S."/>
            <person name="Wang H."/>
            <person name="Wang A."/>
            <person name="Jiang F."/>
            <person name="Liu H."/>
            <person name="Zhao H."/>
            <person name="Xu D."/>
            <person name="Zhang Y."/>
        </authorList>
    </citation>
    <scope>NUCLEOTIDE SEQUENCE [LARGE SCALE GENOMIC DNA]</scope>
    <source>
        <strain evidence="2">cv. Punajuju</strain>
        <tissue evidence="1">Leaves</tissue>
    </source>
</reference>
<comment type="caution">
    <text evidence="1">The sequence shown here is derived from an EMBL/GenBank/DDBJ whole genome shotgun (WGS) entry which is preliminary data.</text>
</comment>
<reference evidence="2" key="1">
    <citation type="journal article" date="2022" name="Mol. Ecol. Resour.">
        <title>The genomes of chicory, endive, great burdock and yacon provide insights into Asteraceae palaeo-polyploidization history and plant inulin production.</title>
        <authorList>
            <person name="Fan W."/>
            <person name="Wang S."/>
            <person name="Wang H."/>
            <person name="Wang A."/>
            <person name="Jiang F."/>
            <person name="Liu H."/>
            <person name="Zhao H."/>
            <person name="Xu D."/>
            <person name="Zhang Y."/>
        </authorList>
    </citation>
    <scope>NUCLEOTIDE SEQUENCE [LARGE SCALE GENOMIC DNA]</scope>
    <source>
        <strain evidence="2">cv. Punajuju</strain>
    </source>
</reference>
<name>A0ACB9G9P9_CICIN</name>